<gene>
    <name evidence="2" type="ORF">CUJ83_09665</name>
</gene>
<sequence>MIKMLVMAAVDDVSGEIVPYVIDRTMSAGANNVFVVNAFTKKNRMQYIVFVDVEEDRLEAVCDLLAIEFGTIGVRIFESRHRMLPYESETKVISVSDGKDVIEAKVRVKYLKKNDRVISLKAEYEDIKSLAMELSEKSKHIALSKLKSMIEAEAFGKVLESENIHISIDR</sequence>
<dbReference type="AlphaFoldDB" id="A0AAP2REW5"/>
<evidence type="ECO:0000313" key="3">
    <source>
        <dbReference type="Proteomes" id="UP001320159"/>
    </source>
</evidence>
<dbReference type="Gene3D" id="3.30.70.1380">
    <property type="entry name" value="Transcriptional regulatory protein pf0864 domain like"/>
    <property type="match status" value="1"/>
</dbReference>
<dbReference type="EMBL" id="PGCK01000007">
    <property type="protein sequence ID" value="MCD1295265.1"/>
    <property type="molecule type" value="Genomic_DNA"/>
</dbReference>
<organism evidence="2 3">
    <name type="scientific">Methanooceanicella nereidis</name>
    <dbReference type="NCBI Taxonomy" id="2052831"/>
    <lineage>
        <taxon>Archaea</taxon>
        <taxon>Methanobacteriati</taxon>
        <taxon>Methanobacteriota</taxon>
        <taxon>Stenosarchaea group</taxon>
        <taxon>Methanomicrobia</taxon>
        <taxon>Methanocellales</taxon>
        <taxon>Methanocellaceae</taxon>
        <taxon>Methanooceanicella</taxon>
    </lineage>
</organism>
<evidence type="ECO:0000313" key="2">
    <source>
        <dbReference type="EMBL" id="MCD1295265.1"/>
    </source>
</evidence>
<comment type="caution">
    <text evidence="2">The sequence shown here is derived from an EMBL/GenBank/DDBJ whole genome shotgun (WGS) entry which is preliminary data.</text>
</comment>
<evidence type="ECO:0000256" key="1">
    <source>
        <dbReference type="ARBA" id="ARBA00022596"/>
    </source>
</evidence>
<name>A0AAP2REW5_9EURY</name>
<dbReference type="InterPro" id="IPR002822">
    <property type="entry name" value="Ni_insertion"/>
</dbReference>
<dbReference type="PANTHER" id="PTHR36566">
    <property type="entry name" value="NICKEL INSERTION PROTEIN-RELATED"/>
    <property type="match status" value="1"/>
</dbReference>
<protein>
    <recommendedName>
        <fullName evidence="4">DUF111 family protein</fullName>
    </recommendedName>
</protein>
<dbReference type="PANTHER" id="PTHR36566:SF1">
    <property type="entry name" value="PYRIDINIUM-3,5-BISTHIOCARBOXYLIC ACID MONONUCLEOTIDE NICKEL INSERTION PROTEIN"/>
    <property type="match status" value="1"/>
</dbReference>
<accession>A0AAP2REW5</accession>
<evidence type="ECO:0008006" key="4">
    <source>
        <dbReference type="Google" id="ProtNLM"/>
    </source>
</evidence>
<reference evidence="2 3" key="1">
    <citation type="submission" date="2017-11" db="EMBL/GenBank/DDBJ databases">
        <title>Isolation and Characterization of Family Methanocellaceae Species from Potential Methane Hydrate Area Offshore Southwestern Taiwan.</title>
        <authorList>
            <person name="Zhang W.-L."/>
            <person name="Chen W.-C."/>
            <person name="Lai M.-C."/>
            <person name="Chen S.-C."/>
        </authorList>
    </citation>
    <scope>NUCLEOTIDE SEQUENCE [LARGE SCALE GENOMIC DNA]</scope>
    <source>
        <strain evidence="2 3">CWC-04</strain>
    </source>
</reference>
<dbReference type="Gene3D" id="3.10.20.300">
    <property type="entry name" value="mk0293 like domain"/>
    <property type="match status" value="1"/>
</dbReference>
<keyword evidence="3" id="KW-1185">Reference proteome</keyword>
<dbReference type="Proteomes" id="UP001320159">
    <property type="component" value="Unassembled WGS sequence"/>
</dbReference>
<keyword evidence="1" id="KW-0533">Nickel</keyword>
<proteinExistence type="predicted"/>
<dbReference type="Pfam" id="PF01969">
    <property type="entry name" value="Ni_insertion"/>
    <property type="match status" value="1"/>
</dbReference>